<accession>A0ABP7N6K3</accession>
<dbReference type="PANTHER" id="PTHR35176:SF6">
    <property type="entry name" value="HEME OXYGENASE HI_0854-RELATED"/>
    <property type="match status" value="1"/>
</dbReference>
<comment type="caution">
    <text evidence="3">The sequence shown here is derived from an EMBL/GenBank/DDBJ whole genome shotgun (WGS) entry which is preliminary data.</text>
</comment>
<dbReference type="InterPro" id="IPR019920">
    <property type="entry name" value="F420-binding_dom_put"/>
</dbReference>
<dbReference type="InterPro" id="IPR011576">
    <property type="entry name" value="Pyridox_Oxase_N"/>
</dbReference>
<dbReference type="InterPro" id="IPR052019">
    <property type="entry name" value="F420H2_bilvrd_red/Heme_oxyg"/>
</dbReference>
<name>A0ABP7N6K3_9MICO</name>
<sequence length="131" mass="14716">MSTSEIPASLADLLERPVYGVLATIGRDDTAQASPMWFEHIDDTIRFTHTSTRAKYRNLMRNPSMSLVVYDPDNPYRYIEVRGSLREATPDPTGAFYQHLARRYGQTDPAAPADAADRVILVMSIDRVIGK</sequence>
<reference evidence="4" key="1">
    <citation type="journal article" date="2019" name="Int. J. Syst. Evol. Microbiol.">
        <title>The Global Catalogue of Microorganisms (GCM) 10K type strain sequencing project: providing services to taxonomists for standard genome sequencing and annotation.</title>
        <authorList>
            <consortium name="The Broad Institute Genomics Platform"/>
            <consortium name="The Broad Institute Genome Sequencing Center for Infectious Disease"/>
            <person name="Wu L."/>
            <person name="Ma J."/>
        </authorList>
    </citation>
    <scope>NUCLEOTIDE SEQUENCE [LARGE SCALE GENOMIC DNA]</scope>
    <source>
        <strain evidence="4">JCM 17024</strain>
    </source>
</reference>
<keyword evidence="4" id="KW-1185">Reference proteome</keyword>
<dbReference type="Proteomes" id="UP001501591">
    <property type="component" value="Unassembled WGS sequence"/>
</dbReference>
<feature type="domain" description="Pyridoxamine 5'-phosphate oxidase N-terminal" evidence="2">
    <location>
        <begin position="9"/>
        <end position="128"/>
    </location>
</feature>
<dbReference type="PANTHER" id="PTHR35176">
    <property type="entry name" value="HEME OXYGENASE HI_0854-RELATED"/>
    <property type="match status" value="1"/>
</dbReference>
<dbReference type="NCBIfam" id="TIGR03618">
    <property type="entry name" value="Rv1155_F420"/>
    <property type="match status" value="1"/>
</dbReference>
<dbReference type="Gene3D" id="2.30.110.10">
    <property type="entry name" value="Electron Transport, Fmn-binding Protein, Chain A"/>
    <property type="match status" value="1"/>
</dbReference>
<dbReference type="EMBL" id="BAABCP010000001">
    <property type="protein sequence ID" value="GAA3938219.1"/>
    <property type="molecule type" value="Genomic_DNA"/>
</dbReference>
<proteinExistence type="predicted"/>
<protein>
    <submittedName>
        <fullName evidence="3">PPOX class F420-dependent oxidoreductase</fullName>
    </submittedName>
</protein>
<evidence type="ECO:0000256" key="1">
    <source>
        <dbReference type="ARBA" id="ARBA00023002"/>
    </source>
</evidence>
<dbReference type="RefSeq" id="WP_344818958.1">
    <property type="nucleotide sequence ID" value="NZ_BAABCP010000001.1"/>
</dbReference>
<evidence type="ECO:0000313" key="3">
    <source>
        <dbReference type="EMBL" id="GAA3938219.1"/>
    </source>
</evidence>
<evidence type="ECO:0000259" key="2">
    <source>
        <dbReference type="Pfam" id="PF01243"/>
    </source>
</evidence>
<dbReference type="SUPFAM" id="SSF50475">
    <property type="entry name" value="FMN-binding split barrel"/>
    <property type="match status" value="1"/>
</dbReference>
<dbReference type="Pfam" id="PF01243">
    <property type="entry name" value="PNPOx_N"/>
    <property type="match status" value="1"/>
</dbReference>
<organism evidence="3 4">
    <name type="scientific">Microbacterium soli</name>
    <dbReference type="NCBI Taxonomy" id="446075"/>
    <lineage>
        <taxon>Bacteria</taxon>
        <taxon>Bacillati</taxon>
        <taxon>Actinomycetota</taxon>
        <taxon>Actinomycetes</taxon>
        <taxon>Micrococcales</taxon>
        <taxon>Microbacteriaceae</taxon>
        <taxon>Microbacterium</taxon>
    </lineage>
</organism>
<gene>
    <name evidence="3" type="ORF">GCM10022383_15440</name>
</gene>
<dbReference type="InterPro" id="IPR012349">
    <property type="entry name" value="Split_barrel_FMN-bd"/>
</dbReference>
<keyword evidence="1" id="KW-0560">Oxidoreductase</keyword>
<evidence type="ECO:0000313" key="4">
    <source>
        <dbReference type="Proteomes" id="UP001501591"/>
    </source>
</evidence>